<reference evidence="2" key="1">
    <citation type="journal article" date="2023" name="Mol. Phylogenet. Evol.">
        <title>Genome-scale phylogeny and comparative genomics of the fungal order Sordariales.</title>
        <authorList>
            <person name="Hensen N."/>
            <person name="Bonometti L."/>
            <person name="Westerberg I."/>
            <person name="Brannstrom I.O."/>
            <person name="Guillou S."/>
            <person name="Cros-Aarteil S."/>
            <person name="Calhoun S."/>
            <person name="Haridas S."/>
            <person name="Kuo A."/>
            <person name="Mondo S."/>
            <person name="Pangilinan J."/>
            <person name="Riley R."/>
            <person name="LaButti K."/>
            <person name="Andreopoulos B."/>
            <person name="Lipzen A."/>
            <person name="Chen C."/>
            <person name="Yan M."/>
            <person name="Daum C."/>
            <person name="Ng V."/>
            <person name="Clum A."/>
            <person name="Steindorff A."/>
            <person name="Ohm R.A."/>
            <person name="Martin F."/>
            <person name="Silar P."/>
            <person name="Natvig D.O."/>
            <person name="Lalanne C."/>
            <person name="Gautier V."/>
            <person name="Ament-Velasquez S.L."/>
            <person name="Kruys A."/>
            <person name="Hutchinson M.I."/>
            <person name="Powell A.J."/>
            <person name="Barry K."/>
            <person name="Miller A.N."/>
            <person name="Grigoriev I.V."/>
            <person name="Debuchy R."/>
            <person name="Gladieux P."/>
            <person name="Hiltunen Thoren M."/>
            <person name="Johannesson H."/>
        </authorList>
    </citation>
    <scope>NUCLEOTIDE SEQUENCE</scope>
    <source>
        <strain evidence="2">CBS 314.62</strain>
    </source>
</reference>
<keyword evidence="1" id="KW-1133">Transmembrane helix</keyword>
<dbReference type="Proteomes" id="UP001270362">
    <property type="component" value="Unassembled WGS sequence"/>
</dbReference>
<keyword evidence="1" id="KW-0812">Transmembrane</keyword>
<comment type="caution">
    <text evidence="2">The sequence shown here is derived from an EMBL/GenBank/DDBJ whole genome shotgun (WGS) entry which is preliminary data.</text>
</comment>
<keyword evidence="1" id="KW-0472">Membrane</keyword>
<feature type="transmembrane region" description="Helical" evidence="1">
    <location>
        <begin position="20"/>
        <end position="39"/>
    </location>
</feature>
<sequence length="185" mass="20250">MASFRAPNPRRRPGLGCAPASFIVVSSLTGLAGWLCWLVSRTCRHVAGLHECGLSDRCLVHPRPEKSAILCDATRLGWTGRARFGVRGCLFYSRLAAAAAAAAAVLEHTTRGQAGVTRENRPPELQRRPLEMLVCSILLRSTYSKGGADVLLDALHVRMQCRHPAGATSWVIIRGWRFVTVHFHA</sequence>
<accession>A0AAE0WZG1</accession>
<evidence type="ECO:0000256" key="1">
    <source>
        <dbReference type="SAM" id="Phobius"/>
    </source>
</evidence>
<name>A0AAE0WZG1_9PEZI</name>
<protein>
    <submittedName>
        <fullName evidence="2">Uncharacterized protein</fullName>
    </submittedName>
</protein>
<evidence type="ECO:0000313" key="3">
    <source>
        <dbReference type="Proteomes" id="UP001270362"/>
    </source>
</evidence>
<keyword evidence="3" id="KW-1185">Reference proteome</keyword>
<gene>
    <name evidence="2" type="ORF">B0T22DRAFT_473123</name>
</gene>
<evidence type="ECO:0000313" key="2">
    <source>
        <dbReference type="EMBL" id="KAK3681277.1"/>
    </source>
</evidence>
<dbReference type="AlphaFoldDB" id="A0AAE0WZG1"/>
<dbReference type="EMBL" id="JAULSO010000007">
    <property type="protein sequence ID" value="KAK3681277.1"/>
    <property type="molecule type" value="Genomic_DNA"/>
</dbReference>
<reference evidence="2" key="2">
    <citation type="submission" date="2023-06" db="EMBL/GenBank/DDBJ databases">
        <authorList>
            <consortium name="Lawrence Berkeley National Laboratory"/>
            <person name="Haridas S."/>
            <person name="Hensen N."/>
            <person name="Bonometti L."/>
            <person name="Westerberg I."/>
            <person name="Brannstrom I.O."/>
            <person name="Guillou S."/>
            <person name="Cros-Aarteil S."/>
            <person name="Calhoun S."/>
            <person name="Kuo A."/>
            <person name="Mondo S."/>
            <person name="Pangilinan J."/>
            <person name="Riley R."/>
            <person name="Labutti K."/>
            <person name="Andreopoulos B."/>
            <person name="Lipzen A."/>
            <person name="Chen C."/>
            <person name="Yanf M."/>
            <person name="Daum C."/>
            <person name="Ng V."/>
            <person name="Clum A."/>
            <person name="Steindorff A."/>
            <person name="Ohm R."/>
            <person name="Martin F."/>
            <person name="Silar P."/>
            <person name="Natvig D."/>
            <person name="Lalanne C."/>
            <person name="Gautier V."/>
            <person name="Ament-Velasquez S.L."/>
            <person name="Kruys A."/>
            <person name="Hutchinson M.I."/>
            <person name="Powell A.J."/>
            <person name="Barry K."/>
            <person name="Miller A.N."/>
            <person name="Grigoriev I.V."/>
            <person name="Debuchy R."/>
            <person name="Gladieux P."/>
            <person name="Thoren M.H."/>
            <person name="Johannesson H."/>
        </authorList>
    </citation>
    <scope>NUCLEOTIDE SEQUENCE</scope>
    <source>
        <strain evidence="2">CBS 314.62</strain>
    </source>
</reference>
<proteinExistence type="predicted"/>
<organism evidence="2 3">
    <name type="scientific">Podospora appendiculata</name>
    <dbReference type="NCBI Taxonomy" id="314037"/>
    <lineage>
        <taxon>Eukaryota</taxon>
        <taxon>Fungi</taxon>
        <taxon>Dikarya</taxon>
        <taxon>Ascomycota</taxon>
        <taxon>Pezizomycotina</taxon>
        <taxon>Sordariomycetes</taxon>
        <taxon>Sordariomycetidae</taxon>
        <taxon>Sordariales</taxon>
        <taxon>Podosporaceae</taxon>
        <taxon>Podospora</taxon>
    </lineage>
</organism>